<dbReference type="InterPro" id="IPR038377">
    <property type="entry name" value="Na/Glc_symporter_sf"/>
</dbReference>
<keyword evidence="16" id="KW-1185">Reference proteome</keyword>
<comment type="caution">
    <text evidence="15">The sequence shown here is derived from an EMBL/GenBank/DDBJ whole genome shotgun (WGS) entry which is preliminary data.</text>
</comment>
<evidence type="ECO:0000256" key="6">
    <source>
        <dbReference type="ARBA" id="ARBA00022847"/>
    </source>
</evidence>
<dbReference type="PANTHER" id="PTHR48086">
    <property type="entry name" value="SODIUM/PROLINE SYMPORTER-RELATED"/>
    <property type="match status" value="1"/>
</dbReference>
<feature type="transmembrane region" description="Helical" evidence="14">
    <location>
        <begin position="180"/>
        <end position="198"/>
    </location>
</feature>
<dbReference type="Pfam" id="PF00474">
    <property type="entry name" value="SSF"/>
    <property type="match status" value="1"/>
</dbReference>
<evidence type="ECO:0000256" key="13">
    <source>
        <dbReference type="RuleBase" id="RU362091"/>
    </source>
</evidence>
<keyword evidence="8" id="KW-0915">Sodium</keyword>
<gene>
    <name evidence="15" type="ORF">ISU02_03520</name>
</gene>
<evidence type="ECO:0000256" key="4">
    <source>
        <dbReference type="ARBA" id="ARBA00022475"/>
    </source>
</evidence>
<dbReference type="RefSeq" id="WP_194700411.1">
    <property type="nucleotide sequence ID" value="NZ_JADKNH010000002.1"/>
</dbReference>
<evidence type="ECO:0000256" key="3">
    <source>
        <dbReference type="ARBA" id="ARBA00022448"/>
    </source>
</evidence>
<proteinExistence type="inferred from homology"/>
<feature type="transmembrane region" description="Helical" evidence="14">
    <location>
        <begin position="71"/>
        <end position="95"/>
    </location>
</feature>
<evidence type="ECO:0000256" key="1">
    <source>
        <dbReference type="ARBA" id="ARBA00004651"/>
    </source>
</evidence>
<keyword evidence="7 14" id="KW-1133">Transmembrane helix</keyword>
<keyword evidence="4" id="KW-1003">Cell membrane</keyword>
<evidence type="ECO:0000313" key="15">
    <source>
        <dbReference type="EMBL" id="MBF4692168.1"/>
    </source>
</evidence>
<reference evidence="15 16" key="1">
    <citation type="submission" date="2020-11" db="EMBL/GenBank/DDBJ databases">
        <title>Fusibacter basophilias sp. nov.</title>
        <authorList>
            <person name="Qiu D."/>
        </authorList>
    </citation>
    <scope>NUCLEOTIDE SEQUENCE [LARGE SCALE GENOMIC DNA]</scope>
    <source>
        <strain evidence="15 16">Q10-2</strain>
    </source>
</reference>
<feature type="transmembrane region" description="Helical" evidence="14">
    <location>
        <begin position="420"/>
        <end position="438"/>
    </location>
</feature>
<sequence>MNNILVYMLSLTLYTLFLLFWGKNGFKKTNTIRDFCVADNSLDIFTSIFTFTATWFSAVSMQSVTGYVYTYGYITILYSVIGWFLGASILIFAANRIRQYDIMTIPEFFKVRYDSNILQIFGGVIIIACYIFYMIIQIVGFGFIVSELLDIHYNVAIFSIYLFIVYTSFGGLFSVSKTDILNFTIVLLGLLVAATMIIKDIGSIQTMHLMAFEISDGSLLNLSSNPLFPPMTVFTLGLAWGLGTAANPQYLTRILSARNKKTAFHMISYSVIVMGVLYLFLMILGIGSRVIALGSDVIIPTNQVLPYIIKYIIDSPAGGLIFISVIASAISTANSQLILIASSFTHDIYSKFKRPHLSNDHFIYVARIIIFISATMSLILSINPPESLLLFGSYIWGIFAVTFLMPLYGGLYWQKATSQGALWSILFGLLTMAIWYPLSQKSNFLYSVHPVFPGFIMAMVSFFVVSLKTQDKNTISKAMNGDAYEA</sequence>
<keyword evidence="5 14" id="KW-0812">Transmembrane</keyword>
<dbReference type="EMBL" id="JADKNH010000002">
    <property type="protein sequence ID" value="MBF4692168.1"/>
    <property type="molecule type" value="Genomic_DNA"/>
</dbReference>
<evidence type="ECO:0000256" key="7">
    <source>
        <dbReference type="ARBA" id="ARBA00022989"/>
    </source>
</evidence>
<keyword evidence="6" id="KW-0769">Symport</keyword>
<evidence type="ECO:0000256" key="14">
    <source>
        <dbReference type="SAM" id="Phobius"/>
    </source>
</evidence>
<keyword evidence="9" id="KW-0406">Ion transport</keyword>
<feature type="transmembrane region" description="Helical" evidence="14">
    <location>
        <begin position="6"/>
        <end position="22"/>
    </location>
</feature>
<evidence type="ECO:0000256" key="8">
    <source>
        <dbReference type="ARBA" id="ARBA00023053"/>
    </source>
</evidence>
<dbReference type="InterPro" id="IPR001734">
    <property type="entry name" value="Na/solute_symporter"/>
</dbReference>
<feature type="transmembrane region" description="Helical" evidence="14">
    <location>
        <begin position="116"/>
        <end position="145"/>
    </location>
</feature>
<comment type="similarity">
    <text evidence="2 13">Belongs to the sodium:solute symporter (SSF) (TC 2.A.21) family.</text>
</comment>
<name>A0ABR9ZNX3_9FIRM</name>
<feature type="transmembrane region" description="Helical" evidence="14">
    <location>
        <begin position="388"/>
        <end position="408"/>
    </location>
</feature>
<evidence type="ECO:0000256" key="2">
    <source>
        <dbReference type="ARBA" id="ARBA00006434"/>
    </source>
</evidence>
<feature type="transmembrane region" description="Helical" evidence="14">
    <location>
        <begin position="267"/>
        <end position="287"/>
    </location>
</feature>
<evidence type="ECO:0000256" key="9">
    <source>
        <dbReference type="ARBA" id="ARBA00023065"/>
    </source>
</evidence>
<dbReference type="Gene3D" id="1.20.1730.10">
    <property type="entry name" value="Sodium/glucose cotransporter"/>
    <property type="match status" value="1"/>
</dbReference>
<evidence type="ECO:0000256" key="5">
    <source>
        <dbReference type="ARBA" id="ARBA00022692"/>
    </source>
</evidence>
<dbReference type="CDD" id="cd10322">
    <property type="entry name" value="SLC5sbd"/>
    <property type="match status" value="1"/>
</dbReference>
<evidence type="ECO:0000313" key="16">
    <source>
        <dbReference type="Proteomes" id="UP000614200"/>
    </source>
</evidence>
<evidence type="ECO:0000256" key="11">
    <source>
        <dbReference type="ARBA" id="ARBA00023201"/>
    </source>
</evidence>
<protein>
    <submittedName>
        <fullName evidence="15">Sodium:solute symporter family protein</fullName>
    </submittedName>
</protein>
<feature type="transmembrane region" description="Helical" evidence="14">
    <location>
        <begin position="227"/>
        <end position="246"/>
    </location>
</feature>
<feature type="transmembrane region" description="Helical" evidence="14">
    <location>
        <begin position="42"/>
        <end position="59"/>
    </location>
</feature>
<dbReference type="InterPro" id="IPR050277">
    <property type="entry name" value="Sodium:Solute_Symporter"/>
</dbReference>
<feature type="transmembrane region" description="Helical" evidence="14">
    <location>
        <begin position="320"/>
        <end position="341"/>
    </location>
</feature>
<feature type="transmembrane region" description="Helical" evidence="14">
    <location>
        <begin position="444"/>
        <end position="467"/>
    </location>
</feature>
<keyword evidence="3" id="KW-0813">Transport</keyword>
<organism evidence="15 16">
    <name type="scientific">Fusibacter ferrireducens</name>
    <dbReference type="NCBI Taxonomy" id="2785058"/>
    <lineage>
        <taxon>Bacteria</taxon>
        <taxon>Bacillati</taxon>
        <taxon>Bacillota</taxon>
        <taxon>Clostridia</taxon>
        <taxon>Eubacteriales</taxon>
        <taxon>Eubacteriales Family XII. Incertae Sedis</taxon>
        <taxon>Fusibacter</taxon>
    </lineage>
</organism>
<keyword evidence="10 14" id="KW-0472">Membrane</keyword>
<dbReference type="PROSITE" id="PS50283">
    <property type="entry name" value="NA_SOLUT_SYMP_3"/>
    <property type="match status" value="1"/>
</dbReference>
<comment type="catalytic activity">
    <reaction evidence="12">
        <text>L-proline(in) + Na(+)(in) = L-proline(out) + Na(+)(out)</text>
        <dbReference type="Rhea" id="RHEA:28967"/>
        <dbReference type="ChEBI" id="CHEBI:29101"/>
        <dbReference type="ChEBI" id="CHEBI:60039"/>
    </reaction>
</comment>
<dbReference type="Proteomes" id="UP000614200">
    <property type="component" value="Unassembled WGS sequence"/>
</dbReference>
<keyword evidence="11" id="KW-0739">Sodium transport</keyword>
<feature type="transmembrane region" description="Helical" evidence="14">
    <location>
        <begin position="362"/>
        <end position="382"/>
    </location>
</feature>
<feature type="transmembrane region" description="Helical" evidence="14">
    <location>
        <begin position="151"/>
        <end position="173"/>
    </location>
</feature>
<accession>A0ABR9ZNX3</accession>
<dbReference type="PANTHER" id="PTHR48086:SF3">
    <property type="entry name" value="SODIUM_PROLINE SYMPORTER"/>
    <property type="match status" value="1"/>
</dbReference>
<comment type="subcellular location">
    <subcellularLocation>
        <location evidence="1">Cell membrane</location>
        <topology evidence="1">Multi-pass membrane protein</topology>
    </subcellularLocation>
</comment>
<evidence type="ECO:0000256" key="10">
    <source>
        <dbReference type="ARBA" id="ARBA00023136"/>
    </source>
</evidence>
<evidence type="ECO:0000256" key="12">
    <source>
        <dbReference type="ARBA" id="ARBA00033708"/>
    </source>
</evidence>